<feature type="region of interest" description="Disordered" evidence="1">
    <location>
        <begin position="19"/>
        <end position="46"/>
    </location>
</feature>
<accession>L9YUG9</accession>
<dbReference type="Proteomes" id="UP000011592">
    <property type="component" value="Unassembled WGS sequence"/>
</dbReference>
<name>L9YUG9_9EURY</name>
<proteinExistence type="predicted"/>
<feature type="compositionally biased region" description="Basic and acidic residues" evidence="1">
    <location>
        <begin position="37"/>
        <end position="46"/>
    </location>
</feature>
<organism evidence="2 3">
    <name type="scientific">Natrinema gari JCM 14663</name>
    <dbReference type="NCBI Taxonomy" id="1230459"/>
    <lineage>
        <taxon>Archaea</taxon>
        <taxon>Methanobacteriati</taxon>
        <taxon>Methanobacteriota</taxon>
        <taxon>Stenosarchaea group</taxon>
        <taxon>Halobacteria</taxon>
        <taxon>Halobacteriales</taxon>
        <taxon>Natrialbaceae</taxon>
        <taxon>Natrinema</taxon>
    </lineage>
</organism>
<dbReference type="PATRIC" id="fig|1230459.4.peg.3237"/>
<protein>
    <submittedName>
        <fullName evidence="2">Uncharacterized protein</fullName>
    </submittedName>
</protein>
<dbReference type="RefSeq" id="WP_008457727.1">
    <property type="nucleotide sequence ID" value="NZ_AOIJ01000062.1"/>
</dbReference>
<gene>
    <name evidence="2" type="ORF">C486_16243</name>
</gene>
<evidence type="ECO:0000256" key="1">
    <source>
        <dbReference type="SAM" id="MobiDB-lite"/>
    </source>
</evidence>
<dbReference type="AlphaFoldDB" id="L9YUG9"/>
<reference evidence="2 3" key="1">
    <citation type="journal article" date="2014" name="PLoS Genet.">
        <title>Phylogenetically driven sequencing of extremely halophilic archaea reveals strategies for static and dynamic osmo-response.</title>
        <authorList>
            <person name="Becker E.A."/>
            <person name="Seitzer P.M."/>
            <person name="Tritt A."/>
            <person name="Larsen D."/>
            <person name="Krusor M."/>
            <person name="Yao A.I."/>
            <person name="Wu D."/>
            <person name="Madern D."/>
            <person name="Eisen J.A."/>
            <person name="Darling A.E."/>
            <person name="Facciotti M.T."/>
        </authorList>
    </citation>
    <scope>NUCLEOTIDE SEQUENCE [LARGE SCALE GENOMIC DNA]</scope>
    <source>
        <strain evidence="2 3">JCM 14663</strain>
    </source>
</reference>
<dbReference type="EMBL" id="AOIJ01000062">
    <property type="protein sequence ID" value="ELY77341.1"/>
    <property type="molecule type" value="Genomic_DNA"/>
</dbReference>
<evidence type="ECO:0000313" key="2">
    <source>
        <dbReference type="EMBL" id="ELY77341.1"/>
    </source>
</evidence>
<comment type="caution">
    <text evidence="2">The sequence shown here is derived from an EMBL/GenBank/DDBJ whole genome shotgun (WGS) entry which is preliminary data.</text>
</comment>
<evidence type="ECO:0000313" key="3">
    <source>
        <dbReference type="Proteomes" id="UP000011592"/>
    </source>
</evidence>
<keyword evidence="3" id="KW-1185">Reference proteome</keyword>
<sequence>MTNRNRRPVVVAVASADAFEPSDRVETRDGWTATIDASDHDGGGDH</sequence>